<keyword evidence="9" id="KW-1185">Reference proteome</keyword>
<evidence type="ECO:0000256" key="3">
    <source>
        <dbReference type="ARBA" id="ARBA00022448"/>
    </source>
</evidence>
<name>A0ABN8QPS2_9CNID</name>
<feature type="transmembrane region" description="Helical" evidence="7">
    <location>
        <begin position="268"/>
        <end position="290"/>
    </location>
</feature>
<evidence type="ECO:0000256" key="6">
    <source>
        <dbReference type="ARBA" id="ARBA00023136"/>
    </source>
</evidence>
<feature type="transmembrane region" description="Helical" evidence="7">
    <location>
        <begin position="104"/>
        <end position="124"/>
    </location>
</feature>
<keyword evidence="3" id="KW-0813">Transport</keyword>
<evidence type="ECO:0000313" key="9">
    <source>
        <dbReference type="Proteomes" id="UP001159405"/>
    </source>
</evidence>
<protein>
    <recommendedName>
        <fullName evidence="7">Battenin</fullName>
    </recommendedName>
</protein>
<evidence type="ECO:0000256" key="2">
    <source>
        <dbReference type="ARBA" id="ARBA00007467"/>
    </source>
</evidence>
<proteinExistence type="inferred from homology"/>
<feature type="transmembrane region" description="Helical" evidence="7">
    <location>
        <begin position="328"/>
        <end position="347"/>
    </location>
</feature>
<comment type="subcellular location">
    <subcellularLocation>
        <location evidence="1">Endomembrane system</location>
        <topology evidence="1">Multi-pass membrane protein</topology>
    </subcellularLocation>
    <subcellularLocation>
        <location evidence="7">Lysosome membrane</location>
        <topology evidence="7">Multi-pass membrane protein</topology>
    </subcellularLocation>
</comment>
<evidence type="ECO:0000313" key="8">
    <source>
        <dbReference type="EMBL" id="CAH3168495.1"/>
    </source>
</evidence>
<feature type="transmembrane region" description="Helical" evidence="7">
    <location>
        <begin position="50"/>
        <end position="71"/>
    </location>
</feature>
<accession>A0ABN8QPS2</accession>
<feature type="transmembrane region" description="Helical" evidence="7">
    <location>
        <begin position="16"/>
        <end position="38"/>
    </location>
</feature>
<dbReference type="Pfam" id="PF02487">
    <property type="entry name" value="CLN3"/>
    <property type="match status" value="1"/>
</dbReference>
<feature type="transmembrane region" description="Helical" evidence="7">
    <location>
        <begin position="164"/>
        <end position="183"/>
    </location>
</feature>
<gene>
    <name evidence="8" type="ORF">PLOB_00009227</name>
</gene>
<comment type="caution">
    <text evidence="8">The sequence shown here is derived from an EMBL/GenBank/DDBJ whole genome shotgun (WGS) entry which is preliminary data.</text>
</comment>
<feature type="transmembrane region" description="Helical" evidence="7">
    <location>
        <begin position="232"/>
        <end position="256"/>
    </location>
</feature>
<keyword evidence="7" id="KW-0458">Lysosome</keyword>
<dbReference type="SUPFAM" id="SSF103473">
    <property type="entry name" value="MFS general substrate transporter"/>
    <property type="match status" value="1"/>
</dbReference>
<feature type="transmembrane region" description="Helical" evidence="7">
    <location>
        <begin position="367"/>
        <end position="385"/>
    </location>
</feature>
<sequence length="420" mass="46675">MTKEQMDTSKNIKTRIILAFGLVGFLVDFNFFTLQSAAQDILEATNIPTAWVSLAITGPAGLVSALYPYVFERVPDSVACLVIFIASVAGILLTSLVQDLRVRLAGACLVSFGIGSTESIFISLSSFYGGNTITSYGLGTAISFVAGPLSYAGMTMLACWSPHSSLLLLSVLWILLPISYLLIKDWSNCSYNPTSYKEVRYISVESDANQEPGGSILSRKDMLFLTWKIQKLFIPLFVGMFCKNLLLSGIVTTIAFTNIPITPRNQYLLYTLAYGTGELLSRPYLGYLSLCAIEDKFVFKKTWIPALLQVFVTMFMVFDSWFRLIPELYLALAMVTLNNFLLGILYVNSFLNAGEGLRAEEKRFCRAFLAGALWSSNIAASLISLNTEPRLRQHCRLFYSEVACYTRSQTAWSRNISCVL</sequence>
<dbReference type="PRINTS" id="PR01315">
    <property type="entry name" value="BATTENIN"/>
</dbReference>
<dbReference type="PANTHER" id="PTHR10981:SF0">
    <property type="entry name" value="BATTENIN"/>
    <property type="match status" value="1"/>
</dbReference>
<dbReference type="EMBL" id="CALNXK010000145">
    <property type="protein sequence ID" value="CAH3168495.1"/>
    <property type="molecule type" value="Genomic_DNA"/>
</dbReference>
<dbReference type="Proteomes" id="UP001159405">
    <property type="component" value="Unassembled WGS sequence"/>
</dbReference>
<comment type="similarity">
    <text evidence="2 7">Belongs to the battenin family.</text>
</comment>
<feature type="transmembrane region" description="Helical" evidence="7">
    <location>
        <begin position="136"/>
        <end position="158"/>
    </location>
</feature>
<keyword evidence="5 7" id="KW-1133">Transmembrane helix</keyword>
<keyword evidence="4 7" id="KW-0812">Transmembrane</keyword>
<dbReference type="InterPro" id="IPR003492">
    <property type="entry name" value="Battenin_disease_Cln3"/>
</dbReference>
<feature type="transmembrane region" description="Helical" evidence="7">
    <location>
        <begin position="302"/>
        <end position="322"/>
    </location>
</feature>
<feature type="transmembrane region" description="Helical" evidence="7">
    <location>
        <begin position="78"/>
        <end position="98"/>
    </location>
</feature>
<evidence type="ECO:0000256" key="7">
    <source>
        <dbReference type="RuleBase" id="RU361113"/>
    </source>
</evidence>
<dbReference type="PANTHER" id="PTHR10981">
    <property type="entry name" value="BATTENIN"/>
    <property type="match status" value="1"/>
</dbReference>
<evidence type="ECO:0000256" key="5">
    <source>
        <dbReference type="ARBA" id="ARBA00022989"/>
    </source>
</evidence>
<keyword evidence="6 7" id="KW-0472">Membrane</keyword>
<evidence type="ECO:0000256" key="1">
    <source>
        <dbReference type="ARBA" id="ARBA00004127"/>
    </source>
</evidence>
<organism evidence="8 9">
    <name type="scientific">Porites lobata</name>
    <dbReference type="NCBI Taxonomy" id="104759"/>
    <lineage>
        <taxon>Eukaryota</taxon>
        <taxon>Metazoa</taxon>
        <taxon>Cnidaria</taxon>
        <taxon>Anthozoa</taxon>
        <taxon>Hexacorallia</taxon>
        <taxon>Scleractinia</taxon>
        <taxon>Fungiina</taxon>
        <taxon>Poritidae</taxon>
        <taxon>Porites</taxon>
    </lineage>
</organism>
<evidence type="ECO:0000256" key="4">
    <source>
        <dbReference type="ARBA" id="ARBA00022692"/>
    </source>
</evidence>
<dbReference type="InterPro" id="IPR036259">
    <property type="entry name" value="MFS_trans_sf"/>
</dbReference>
<reference evidence="8 9" key="1">
    <citation type="submission" date="2022-05" db="EMBL/GenBank/DDBJ databases">
        <authorList>
            <consortium name="Genoscope - CEA"/>
            <person name="William W."/>
        </authorList>
    </citation>
    <scope>NUCLEOTIDE SEQUENCE [LARGE SCALE GENOMIC DNA]</scope>
</reference>